<accession>A0A5J4KQY7</accession>
<gene>
    <name evidence="9" type="ORF">KDW_17880</name>
</gene>
<keyword evidence="4 7" id="KW-1133">Transmembrane helix</keyword>
<keyword evidence="2" id="KW-1003">Cell membrane</keyword>
<evidence type="ECO:0000256" key="7">
    <source>
        <dbReference type="SAM" id="Phobius"/>
    </source>
</evidence>
<feature type="domain" description="ABC3 transporter permease C-terminal" evidence="8">
    <location>
        <begin position="851"/>
        <end position="968"/>
    </location>
</feature>
<dbReference type="Pfam" id="PF02687">
    <property type="entry name" value="FtsX"/>
    <property type="match status" value="2"/>
</dbReference>
<evidence type="ECO:0000256" key="3">
    <source>
        <dbReference type="ARBA" id="ARBA00022692"/>
    </source>
</evidence>
<dbReference type="AlphaFoldDB" id="A0A5J4KQY7"/>
<evidence type="ECO:0000259" key="8">
    <source>
        <dbReference type="Pfam" id="PF02687"/>
    </source>
</evidence>
<evidence type="ECO:0000313" key="9">
    <source>
        <dbReference type="EMBL" id="GER87626.1"/>
    </source>
</evidence>
<keyword evidence="10" id="KW-1185">Reference proteome</keyword>
<comment type="caution">
    <text evidence="9">The sequence shown here is derived from an EMBL/GenBank/DDBJ whole genome shotgun (WGS) entry which is preliminary data.</text>
</comment>
<sequence length="992" mass="108509">MSSVFTLAFWQLRRTKGLLFVVGLGIVVAVTFVCVAPIYAKIAMTAGLRSELRASSSNVDLVMTSNLDRPFWPRIQAAWQEVISGSGTLMKRYEDPKQERFTVASGLLPLLVTSPGSRQPRVNGDNLVINGSDIAQAQPHLKLLAGSLPQPRIKAHEVDDPTIEIAITEATSKALHAPIGSSLQVHVDLVRDYALVKELTISLKVIGIIQTPVYDPYWRGIAFDPLHQDANVAVNKRMTYAALTANETLVSTLAHWIPLADEPGVGQNTTGSYTTLSDPLHVSWNDALNPDTLQIDDLDPLIAALGRYQFTGGFNDLLSQRYGLTSVHVTEPQDSLYHYQAQIAIAQLPTMGLMVVIFLLLLYFVSLMTDLLVERQAGALAILRSRGASRGQVFGALLLQGGSLALLALIVGPLLALPGARLLGRLLLAPRDYSAIGIVLQHNWSLLLSVCWYALATVLMVALVLMLAINRTTALDVLAIRRESSRSRQRPFWLRFNLDVVAIVLMVIGYLISMYLTNTNVLDAKLRLLLLSPLVLARTICTILAAILVFLRCFPALLRLGSWIATRRSRGASSMVALAQLSRSPRQAVRMTMLLSLVTAFSMFALIFYASQIQRANDVAAHTVGADFQATLPANTGLERTPNILSSYQSLPGVQSASLGYSTTTEIGDSQETVNLLAVDAESYDSTASWPQDNSTRSLHSLMQQLISQRAGVSSQKEIPAIIDETFWQRYHLKVNDKFSLTDPNNTDTPFHFRVLAKIQQIPTQKTPSGILVDLQSYGGLYNLLMRRQGRPAFQVTTVWLLTSDNPTALHALRTALQSRASVVNDRRLLVESLHQEPLYLQVMGMLALGPLVALLLVLVGNLVASWLSARDRLTNFALLRALGASPRNIATTLSWEQSIIYATSIILGVIFGALLSWMAVPSLLFTSAPGQDLTDEQFFLAQNIPPIQIIIPALLGIGLAVLVAICILALGMMVRIVSSPSMAMTLRLNED</sequence>
<feature type="transmembrane region" description="Helical" evidence="7">
    <location>
        <begin position="351"/>
        <end position="373"/>
    </location>
</feature>
<evidence type="ECO:0000256" key="6">
    <source>
        <dbReference type="ARBA" id="ARBA00038076"/>
    </source>
</evidence>
<feature type="transmembrane region" description="Helical" evidence="7">
    <location>
        <begin position="900"/>
        <end position="921"/>
    </location>
</feature>
<dbReference type="InterPro" id="IPR003838">
    <property type="entry name" value="ABC3_permease_C"/>
</dbReference>
<keyword evidence="3 7" id="KW-0812">Transmembrane</keyword>
<keyword evidence="5 7" id="KW-0472">Membrane</keyword>
<organism evidence="9 10">
    <name type="scientific">Dictyobacter vulcani</name>
    <dbReference type="NCBI Taxonomy" id="2607529"/>
    <lineage>
        <taxon>Bacteria</taxon>
        <taxon>Bacillati</taxon>
        <taxon>Chloroflexota</taxon>
        <taxon>Ktedonobacteria</taxon>
        <taxon>Ktedonobacterales</taxon>
        <taxon>Dictyobacteraceae</taxon>
        <taxon>Dictyobacter</taxon>
    </lineage>
</organism>
<feature type="transmembrane region" description="Helical" evidence="7">
    <location>
        <begin position="536"/>
        <end position="558"/>
    </location>
</feature>
<dbReference type="InterPro" id="IPR050250">
    <property type="entry name" value="Macrolide_Exporter_MacB"/>
</dbReference>
<feature type="transmembrane region" description="Helical" evidence="7">
    <location>
        <begin position="591"/>
        <end position="610"/>
    </location>
</feature>
<feature type="transmembrane region" description="Helical" evidence="7">
    <location>
        <begin position="452"/>
        <end position="471"/>
    </location>
</feature>
<evidence type="ECO:0000256" key="5">
    <source>
        <dbReference type="ARBA" id="ARBA00023136"/>
    </source>
</evidence>
<evidence type="ECO:0000256" key="2">
    <source>
        <dbReference type="ARBA" id="ARBA00022475"/>
    </source>
</evidence>
<comment type="similarity">
    <text evidence="6">Belongs to the ABC-4 integral membrane protein family.</text>
</comment>
<reference evidence="9 10" key="1">
    <citation type="submission" date="2019-10" db="EMBL/GenBank/DDBJ databases">
        <title>Dictyobacter vulcani sp. nov., within the class Ktedonobacteria, isolated from soil of volcanic Mt. Zao.</title>
        <authorList>
            <person name="Zheng Y."/>
            <person name="Wang C.M."/>
            <person name="Sakai Y."/>
            <person name="Abe K."/>
            <person name="Yokota A."/>
            <person name="Yabe S."/>
        </authorList>
    </citation>
    <scope>NUCLEOTIDE SEQUENCE [LARGE SCALE GENOMIC DNA]</scope>
    <source>
        <strain evidence="9 10">W12</strain>
    </source>
</reference>
<feature type="transmembrane region" description="Helical" evidence="7">
    <location>
        <begin position="18"/>
        <end position="40"/>
    </location>
</feature>
<dbReference type="EMBL" id="BKZW01000001">
    <property type="protein sequence ID" value="GER87626.1"/>
    <property type="molecule type" value="Genomic_DNA"/>
</dbReference>
<dbReference type="PANTHER" id="PTHR30572">
    <property type="entry name" value="MEMBRANE COMPONENT OF TRANSPORTER-RELATED"/>
    <property type="match status" value="1"/>
</dbReference>
<feature type="transmembrane region" description="Helical" evidence="7">
    <location>
        <begin position="492"/>
        <end position="516"/>
    </location>
</feature>
<evidence type="ECO:0000256" key="4">
    <source>
        <dbReference type="ARBA" id="ARBA00022989"/>
    </source>
</evidence>
<feature type="transmembrane region" description="Helical" evidence="7">
    <location>
        <begin position="839"/>
        <end position="865"/>
    </location>
</feature>
<dbReference type="RefSeq" id="WP_151755606.1">
    <property type="nucleotide sequence ID" value="NZ_BKZW01000001.1"/>
</dbReference>
<feature type="transmembrane region" description="Helical" evidence="7">
    <location>
        <begin position="393"/>
        <end position="417"/>
    </location>
</feature>
<evidence type="ECO:0000256" key="1">
    <source>
        <dbReference type="ARBA" id="ARBA00004651"/>
    </source>
</evidence>
<comment type="subcellular location">
    <subcellularLocation>
        <location evidence="1">Cell membrane</location>
        <topology evidence="1">Multi-pass membrane protein</topology>
    </subcellularLocation>
</comment>
<proteinExistence type="inferred from homology"/>
<dbReference type="PANTHER" id="PTHR30572:SF4">
    <property type="entry name" value="ABC TRANSPORTER PERMEASE YTRF"/>
    <property type="match status" value="1"/>
</dbReference>
<protein>
    <recommendedName>
        <fullName evidence="8">ABC3 transporter permease C-terminal domain-containing protein</fullName>
    </recommendedName>
</protein>
<evidence type="ECO:0000313" key="10">
    <source>
        <dbReference type="Proteomes" id="UP000326912"/>
    </source>
</evidence>
<dbReference type="GO" id="GO:0005886">
    <property type="term" value="C:plasma membrane"/>
    <property type="evidence" value="ECO:0007669"/>
    <property type="project" value="UniProtKB-SubCell"/>
</dbReference>
<feature type="transmembrane region" description="Helical" evidence="7">
    <location>
        <begin position="950"/>
        <end position="975"/>
    </location>
</feature>
<dbReference type="GO" id="GO:0022857">
    <property type="term" value="F:transmembrane transporter activity"/>
    <property type="evidence" value="ECO:0007669"/>
    <property type="project" value="TreeGrafter"/>
</dbReference>
<feature type="domain" description="ABC3 transporter permease C-terminal" evidence="8">
    <location>
        <begin position="353"/>
        <end position="469"/>
    </location>
</feature>
<name>A0A5J4KQY7_9CHLR</name>
<dbReference type="Proteomes" id="UP000326912">
    <property type="component" value="Unassembled WGS sequence"/>
</dbReference>